<evidence type="ECO:0000313" key="2">
    <source>
        <dbReference type="EnsemblPlants" id="QL05p051845:mrna:CDS:1"/>
    </source>
</evidence>
<sequence length="87" mass="9207">MKKGRVVAALSKKIHAPLGVVEAEAKAFEMGLQFAKDVGVRDLILEGGSLNVYRALLGSSPPPSVDAVVIGVQKACSEFHYIGFSHV</sequence>
<dbReference type="AlphaFoldDB" id="A0A7N2LR82"/>
<dbReference type="GO" id="GO:0003676">
    <property type="term" value="F:nucleic acid binding"/>
    <property type="evidence" value="ECO:0007669"/>
    <property type="project" value="InterPro"/>
</dbReference>
<dbReference type="Gramene" id="QL05p051845:mrna">
    <property type="protein sequence ID" value="QL05p051845:mrna:CDS:1"/>
    <property type="gene ID" value="QL05p051845"/>
</dbReference>
<evidence type="ECO:0000259" key="1">
    <source>
        <dbReference type="Pfam" id="PF13456"/>
    </source>
</evidence>
<protein>
    <recommendedName>
        <fullName evidence="1">RNase H type-1 domain-containing protein</fullName>
    </recommendedName>
</protein>
<organism evidence="2 3">
    <name type="scientific">Quercus lobata</name>
    <name type="common">Valley oak</name>
    <dbReference type="NCBI Taxonomy" id="97700"/>
    <lineage>
        <taxon>Eukaryota</taxon>
        <taxon>Viridiplantae</taxon>
        <taxon>Streptophyta</taxon>
        <taxon>Embryophyta</taxon>
        <taxon>Tracheophyta</taxon>
        <taxon>Spermatophyta</taxon>
        <taxon>Magnoliopsida</taxon>
        <taxon>eudicotyledons</taxon>
        <taxon>Gunneridae</taxon>
        <taxon>Pentapetalae</taxon>
        <taxon>rosids</taxon>
        <taxon>fabids</taxon>
        <taxon>Fagales</taxon>
        <taxon>Fagaceae</taxon>
        <taxon>Quercus</taxon>
    </lineage>
</organism>
<reference evidence="2" key="2">
    <citation type="submission" date="2021-01" db="UniProtKB">
        <authorList>
            <consortium name="EnsemblPlants"/>
        </authorList>
    </citation>
    <scope>IDENTIFICATION</scope>
</reference>
<dbReference type="Proteomes" id="UP000594261">
    <property type="component" value="Chromosome 5"/>
</dbReference>
<dbReference type="InParanoid" id="A0A7N2LR82"/>
<evidence type="ECO:0000313" key="3">
    <source>
        <dbReference type="Proteomes" id="UP000594261"/>
    </source>
</evidence>
<dbReference type="Pfam" id="PF13456">
    <property type="entry name" value="RVT_3"/>
    <property type="match status" value="1"/>
</dbReference>
<reference evidence="2 3" key="1">
    <citation type="journal article" date="2016" name="G3 (Bethesda)">
        <title>First Draft Assembly and Annotation of the Genome of a California Endemic Oak Quercus lobata Nee (Fagaceae).</title>
        <authorList>
            <person name="Sork V.L."/>
            <person name="Fitz-Gibbon S.T."/>
            <person name="Puiu D."/>
            <person name="Crepeau M."/>
            <person name="Gugger P.F."/>
            <person name="Sherman R."/>
            <person name="Stevens K."/>
            <person name="Langley C.H."/>
            <person name="Pellegrini M."/>
            <person name="Salzberg S.L."/>
        </authorList>
    </citation>
    <scope>NUCLEOTIDE SEQUENCE [LARGE SCALE GENOMIC DNA]</scope>
    <source>
        <strain evidence="2 3">cv. SW786</strain>
    </source>
</reference>
<name>A0A7N2LR82_QUELO</name>
<dbReference type="InterPro" id="IPR002156">
    <property type="entry name" value="RNaseH_domain"/>
</dbReference>
<dbReference type="GO" id="GO:0004523">
    <property type="term" value="F:RNA-DNA hybrid ribonuclease activity"/>
    <property type="evidence" value="ECO:0007669"/>
    <property type="project" value="InterPro"/>
</dbReference>
<feature type="domain" description="RNase H type-1" evidence="1">
    <location>
        <begin position="2"/>
        <end position="87"/>
    </location>
</feature>
<dbReference type="EnsemblPlants" id="QL05p051845:mrna">
    <property type="protein sequence ID" value="QL05p051845:mrna:CDS:1"/>
    <property type="gene ID" value="QL05p051845"/>
</dbReference>
<dbReference type="EMBL" id="LRBV02000005">
    <property type="status" value="NOT_ANNOTATED_CDS"/>
    <property type="molecule type" value="Genomic_DNA"/>
</dbReference>
<keyword evidence="3" id="KW-1185">Reference proteome</keyword>
<accession>A0A7N2LR82</accession>
<proteinExistence type="predicted"/>